<dbReference type="EMBL" id="LXQA010050101">
    <property type="protein sequence ID" value="MCI02763.1"/>
    <property type="molecule type" value="Genomic_DNA"/>
</dbReference>
<gene>
    <name evidence="2" type="ORF">A2U01_0023797</name>
</gene>
<dbReference type="AlphaFoldDB" id="A0A392NSG8"/>
<keyword evidence="3" id="KW-1185">Reference proteome</keyword>
<name>A0A392NSG8_9FABA</name>
<feature type="non-terminal residue" evidence="2">
    <location>
        <position position="117"/>
    </location>
</feature>
<comment type="caution">
    <text evidence="2">The sequence shown here is derived from an EMBL/GenBank/DDBJ whole genome shotgun (WGS) entry which is preliminary data.</text>
</comment>
<protein>
    <submittedName>
        <fullName evidence="2">Uncharacterized protein</fullName>
    </submittedName>
</protein>
<evidence type="ECO:0000256" key="1">
    <source>
        <dbReference type="SAM" id="MobiDB-lite"/>
    </source>
</evidence>
<proteinExistence type="predicted"/>
<dbReference type="Proteomes" id="UP000265520">
    <property type="component" value="Unassembled WGS sequence"/>
</dbReference>
<organism evidence="2 3">
    <name type="scientific">Trifolium medium</name>
    <dbReference type="NCBI Taxonomy" id="97028"/>
    <lineage>
        <taxon>Eukaryota</taxon>
        <taxon>Viridiplantae</taxon>
        <taxon>Streptophyta</taxon>
        <taxon>Embryophyta</taxon>
        <taxon>Tracheophyta</taxon>
        <taxon>Spermatophyta</taxon>
        <taxon>Magnoliopsida</taxon>
        <taxon>eudicotyledons</taxon>
        <taxon>Gunneridae</taxon>
        <taxon>Pentapetalae</taxon>
        <taxon>rosids</taxon>
        <taxon>fabids</taxon>
        <taxon>Fabales</taxon>
        <taxon>Fabaceae</taxon>
        <taxon>Papilionoideae</taxon>
        <taxon>50 kb inversion clade</taxon>
        <taxon>NPAAA clade</taxon>
        <taxon>Hologalegina</taxon>
        <taxon>IRL clade</taxon>
        <taxon>Trifolieae</taxon>
        <taxon>Trifolium</taxon>
    </lineage>
</organism>
<feature type="region of interest" description="Disordered" evidence="1">
    <location>
        <begin position="94"/>
        <end position="117"/>
    </location>
</feature>
<reference evidence="2 3" key="1">
    <citation type="journal article" date="2018" name="Front. Plant Sci.">
        <title>Red Clover (Trifolium pratense) and Zigzag Clover (T. medium) - A Picture of Genomic Similarities and Differences.</title>
        <authorList>
            <person name="Dluhosova J."/>
            <person name="Istvanek J."/>
            <person name="Nedelnik J."/>
            <person name="Repkova J."/>
        </authorList>
    </citation>
    <scope>NUCLEOTIDE SEQUENCE [LARGE SCALE GENOMIC DNA]</scope>
    <source>
        <strain evidence="3">cv. 10/8</strain>
        <tissue evidence="2">Leaf</tissue>
    </source>
</reference>
<accession>A0A392NSG8</accession>
<evidence type="ECO:0000313" key="2">
    <source>
        <dbReference type="EMBL" id="MCI02763.1"/>
    </source>
</evidence>
<evidence type="ECO:0000313" key="3">
    <source>
        <dbReference type="Proteomes" id="UP000265520"/>
    </source>
</evidence>
<sequence length="117" mass="13385">MDTPYESSCILYLKKYVDDCDDVNEVFLKLEDDICSGGVNGPDRHPSSALFYMFEQVYRSGTWKLASCPHCAGEVQRQSSEVKHKDDDILQTSLDSFPTDKQLRKSTSFEQDRTTNM</sequence>